<feature type="region of interest" description="Disordered" evidence="1">
    <location>
        <begin position="276"/>
        <end position="328"/>
    </location>
</feature>
<feature type="domain" description="Reverse transcriptase Ty1/copia-type" evidence="2">
    <location>
        <begin position="1264"/>
        <end position="1422"/>
    </location>
</feature>
<accession>A0ABN9XVV4</accession>
<feature type="compositionally biased region" description="Basic and acidic residues" evidence="1">
    <location>
        <begin position="448"/>
        <end position="468"/>
    </location>
</feature>
<feature type="compositionally biased region" description="Basic and acidic residues" evidence="1">
    <location>
        <begin position="292"/>
        <end position="314"/>
    </location>
</feature>
<feature type="compositionally biased region" description="Low complexity" evidence="1">
    <location>
        <begin position="1042"/>
        <end position="1059"/>
    </location>
</feature>
<evidence type="ECO:0000259" key="2">
    <source>
        <dbReference type="Pfam" id="PF07727"/>
    </source>
</evidence>
<gene>
    <name evidence="3" type="ORF">PCOR1329_LOCUS80158</name>
</gene>
<feature type="compositionally biased region" description="Low complexity" evidence="1">
    <location>
        <begin position="402"/>
        <end position="416"/>
    </location>
</feature>
<name>A0ABN9XVV4_9DINO</name>
<feature type="compositionally biased region" description="Basic and acidic residues" evidence="1">
    <location>
        <begin position="344"/>
        <end position="355"/>
    </location>
</feature>
<dbReference type="Proteomes" id="UP001189429">
    <property type="component" value="Unassembled WGS sequence"/>
</dbReference>
<proteinExistence type="predicted"/>
<feature type="region of interest" description="Disordered" evidence="1">
    <location>
        <begin position="646"/>
        <end position="665"/>
    </location>
</feature>
<feature type="non-terminal residue" evidence="3">
    <location>
        <position position="1"/>
    </location>
</feature>
<dbReference type="CDD" id="cd09272">
    <property type="entry name" value="RNase_HI_RT_Ty1"/>
    <property type="match status" value="1"/>
</dbReference>
<evidence type="ECO:0000256" key="1">
    <source>
        <dbReference type="SAM" id="MobiDB-lite"/>
    </source>
</evidence>
<reference evidence="3" key="1">
    <citation type="submission" date="2023-10" db="EMBL/GenBank/DDBJ databases">
        <authorList>
            <person name="Chen Y."/>
            <person name="Shah S."/>
            <person name="Dougan E. K."/>
            <person name="Thang M."/>
            <person name="Chan C."/>
        </authorList>
    </citation>
    <scope>NUCLEOTIDE SEQUENCE [LARGE SCALE GENOMIC DNA]</scope>
</reference>
<feature type="region of interest" description="Disordered" evidence="1">
    <location>
        <begin position="344"/>
        <end position="428"/>
    </location>
</feature>
<comment type="caution">
    <text evidence="3">The sequence shown here is derived from an EMBL/GenBank/DDBJ whole genome shotgun (WGS) entry which is preliminary data.</text>
</comment>
<feature type="region of interest" description="Disordered" evidence="1">
    <location>
        <begin position="447"/>
        <end position="469"/>
    </location>
</feature>
<evidence type="ECO:0000313" key="3">
    <source>
        <dbReference type="EMBL" id="CAK0904004.1"/>
    </source>
</evidence>
<protein>
    <recommendedName>
        <fullName evidence="2">Reverse transcriptase Ty1/copia-type domain-containing protein</fullName>
    </recommendedName>
</protein>
<feature type="compositionally biased region" description="Polar residues" evidence="1">
    <location>
        <begin position="382"/>
        <end position="401"/>
    </location>
</feature>
<organism evidence="3 4">
    <name type="scientific">Prorocentrum cordatum</name>
    <dbReference type="NCBI Taxonomy" id="2364126"/>
    <lineage>
        <taxon>Eukaryota</taxon>
        <taxon>Sar</taxon>
        <taxon>Alveolata</taxon>
        <taxon>Dinophyceae</taxon>
        <taxon>Prorocentrales</taxon>
        <taxon>Prorocentraceae</taxon>
        <taxon>Prorocentrum</taxon>
    </lineage>
</organism>
<dbReference type="PANTHER" id="PTHR11439">
    <property type="entry name" value="GAG-POL-RELATED RETROTRANSPOSON"/>
    <property type="match status" value="1"/>
</dbReference>
<dbReference type="Pfam" id="PF07727">
    <property type="entry name" value="RVT_2"/>
    <property type="match status" value="1"/>
</dbReference>
<feature type="region of interest" description="Disordered" evidence="1">
    <location>
        <begin position="1006"/>
        <end position="1060"/>
    </location>
</feature>
<dbReference type="InterPro" id="IPR013103">
    <property type="entry name" value="RVT_2"/>
</dbReference>
<sequence length="1894" mass="207859">VPSAQAARPVDLAIVSPIFWAIVASGVGRQIAAALRDAVHIFLAVVCEPAKIPPEGVLDAKIIGRVKQFDGARSSWSTWEFHWRAYMVANGKRYREFFDKLDEKNLEHLGDAKNSTMSVDDVGWEDLSTQLYYMLVLAVPEDSAGETIMRNVLHGEGGQAWVRLKAEYAPNEPGNVVARMRQLMSTQFPTNADVADGIEKLDLEISKYERAADKQVSDNIKKGILLGTLQRERERERESDLRKHVFHNLRNLAAYLEVKNEVLSALKAQRSFGDDPMEINALKGKSKGKGHGKGDQGKDKGNDRFEPKAKDNPNHPRKWCSHCEKPNHVKDDCRKFTREAEAKAEAKKKAKDEKKQRRATTAALAAAGAQGPHGAHHQQGPSTNPSSRTLTPNTVSAMTQLTGPGSSGATSTASTPPATPLGMRGSGLFADQDTFRPKYIFALSVEMSEQRSRSAERARSGGRDDGDSVRAAAARGVQGIMIDSGAQVTAFPYKMLKDNGYELASSRISKLQAIDGTRVQHYGRTDVRLKTGQDVIQISAEAADVEFPVMSADAITKQGKSAIHSPLGDWGVDSPISPPTASCSIKLTADRGACYLEDDEMLDSGATGKRAVRMAAIAEPDYIEEVGDEELGGQLYIGATRKTLPAQVPDTQDRQQLPTALGPDPSENVTLKAKELSRRRRASAPLWRWTFFIVATDEIARKYPMMNGYVVKVVDFHKLEQKGRGEMPAILNVADCRSNASAALFGSKQMGDYKAHYVAKLIDSWGRTAVILLTDGEGAIVAVAEQVKKLRSHSTVVRQGPAYSSKRMGRVEARNGAAAGLLRTLRFSLETKLGCKLELADSILAFLANAVGWYIARFRPRSRGGSSYKYLFGREYTGEVAEVGEQVWRRIASRVAAGQGKFEARFAKGIWVGKSVRAVRRMPEVFRWNAELVKQIDVAPLAPVPERVKSTIRKSMYITENMLNTYGPTDNCPKCSDGKGQHSDQCRQRFETIAQERLEAKLLEETKGGVAPGTPAPQQGPVQSRAAADGATGQPLAQGSFPASAAAPTSPTPAAASATQGMDICKSGASAREPVQEISEPNKRQRIGTLAKAPEVVVLAGLSVCELAVYEEGDDQEEDPPWDMIPKAAERCDGLCEGHVGRCACRCDRDGECACRGWLIGAAKKLNPDAEVVASLCALWSRRRTSEQCDWGQEPEPAAKIHYDYYTGESLDEVKCQRGKADELQALAEYGVYRKIRVADCVPGGKHVGGFPIAHEKAGEVRWRFVATEVAHQHREDNRQGTPPLAMIRSILSLAASKPDKDGEHRRCIRIWDVREAFFNSDLREKIYVHPGSELCERGYCWELLKALYGTRLASSQLWGENVRATSGDAGGKALKGAPGMFYFANLCGDGNDATMGVYGDDFIAEGHIATLDQLDAVLSTVYEITSSPPLGPGHPGVARHLKRSCGYVDQLPETLLPGFFWHADPKHVSEIIKFGSKEGAKMVDAPGTKAVGAQLRNALDLMPTAGGRKTASAGGLTLYLAADRPDIMFSSRTIMQDVSNPSYQMNARLMRLARYLEGHQVLVWCYELQELPKTLRADGDADWAAPTSVARKSTFGGVIRFGNRTLECYSASQATQALSSGESEFYALGSVAARGLQMKFFLGEIEIEVGLVVASDSTAARGMAQRHGVGKVRHLELRYFWAQERIRLQMFKLAKEDTRKRVADILTKYVDKDSMATHLHELNLRMTRTPVIVATLMVNAGMTRAEDQCVASLEIEKQTLEQPEPFPVLLLSLAVVLCSIAYLTGWRMGRFDGKVQITREVHRLYGAYTVDELRGLLGRRGLVLKRGYAKKEELIENARGTSPTEMQILTQLTMELKDHGIDVKWRARMFAPPRRSWTAYESSSADHEGADRG</sequence>
<evidence type="ECO:0000313" key="4">
    <source>
        <dbReference type="Proteomes" id="UP001189429"/>
    </source>
</evidence>
<feature type="compositionally biased region" description="Low complexity" evidence="1">
    <location>
        <begin position="359"/>
        <end position="381"/>
    </location>
</feature>
<keyword evidence="4" id="KW-1185">Reference proteome</keyword>
<dbReference type="EMBL" id="CAUYUJ010021329">
    <property type="protein sequence ID" value="CAK0904004.1"/>
    <property type="molecule type" value="Genomic_DNA"/>
</dbReference>